<proteinExistence type="predicted"/>
<dbReference type="Proteomes" id="UP000716322">
    <property type="component" value="Unassembled WGS sequence"/>
</dbReference>
<gene>
    <name evidence="3" type="ORF">HAV22_29375</name>
</gene>
<comment type="subcellular location">
    <subcellularLocation>
        <location evidence="1">Golgi apparatus</location>
    </subcellularLocation>
</comment>
<name>A0ABX0PPK1_9BURK</name>
<dbReference type="PANTHER" id="PTHR31682:SF44">
    <property type="entry name" value="UDP-ARABINOPYRANOSE MUTASE 3"/>
    <property type="match status" value="1"/>
</dbReference>
<evidence type="ECO:0000256" key="1">
    <source>
        <dbReference type="ARBA" id="ARBA00004555"/>
    </source>
</evidence>
<accession>A0ABX0PPK1</accession>
<evidence type="ECO:0000256" key="2">
    <source>
        <dbReference type="ARBA" id="ARBA00023034"/>
    </source>
</evidence>
<reference evidence="3 4" key="1">
    <citation type="submission" date="2020-03" db="EMBL/GenBank/DDBJ databases">
        <title>Genome sequence of strain Massilia sp. TW-1.</title>
        <authorList>
            <person name="Chaudhary D.K."/>
        </authorList>
    </citation>
    <scope>NUCLEOTIDE SEQUENCE [LARGE SCALE GENOMIC DNA]</scope>
    <source>
        <strain evidence="3 4">TW-1</strain>
    </source>
</reference>
<dbReference type="PANTHER" id="PTHR31682">
    <property type="entry name" value="UDP-ARABINOSE MUTASE"/>
    <property type="match status" value="1"/>
</dbReference>
<protein>
    <recommendedName>
        <fullName evidence="5">Glycosyltransferase 2-like domain-containing protein</fullName>
    </recommendedName>
</protein>
<sequence>MQTTPKLAITVTTINDGRFLERFRPLLMAGEEQVSMVIAGDRKTPPDCARRAGQMAAEGFDVRYLGLEAQAEILDAAGLAQDFVPFNSDNRRNVAVLEAWRTGADVLVSLDDDNFPLDPQEFLTRYSQVGSVQRLPVAQGAGRWPNVCAMLDVRSGWTGNQVDVFARGHPHARRNDDAIGLATGVEQEGKVLAHVGLWEGHPDVDAATRAALDPVSHGMIRSHVLLAPDDARAPMSTQNVAVARELIPAWWYVRMGPMASGRPLDRFGDMFQAYFSSMVIEALGGRFAFGAPLVRHERNPHALLRDLAAETSGMALLEDLLHYIETVPSGTTAAEAYRSIAEGLVDALPAGGGFLGDDALRWADRTAESMVVWTRACARLGQ</sequence>
<dbReference type="RefSeq" id="WP_166864919.1">
    <property type="nucleotide sequence ID" value="NZ_JAAQOM010000027.1"/>
</dbReference>
<organism evidence="3 4">
    <name type="scientific">Telluria antibiotica</name>
    <dbReference type="NCBI Taxonomy" id="2717319"/>
    <lineage>
        <taxon>Bacteria</taxon>
        <taxon>Pseudomonadati</taxon>
        <taxon>Pseudomonadota</taxon>
        <taxon>Betaproteobacteria</taxon>
        <taxon>Burkholderiales</taxon>
        <taxon>Oxalobacteraceae</taxon>
        <taxon>Telluria group</taxon>
        <taxon>Telluria</taxon>
    </lineage>
</organism>
<dbReference type="Pfam" id="PF03214">
    <property type="entry name" value="RGP"/>
    <property type="match status" value="1"/>
</dbReference>
<comment type="caution">
    <text evidence="3">The sequence shown here is derived from an EMBL/GenBank/DDBJ whole genome shotgun (WGS) entry which is preliminary data.</text>
</comment>
<keyword evidence="4" id="KW-1185">Reference proteome</keyword>
<evidence type="ECO:0000313" key="4">
    <source>
        <dbReference type="Proteomes" id="UP000716322"/>
    </source>
</evidence>
<dbReference type="EMBL" id="JAAQOM010000027">
    <property type="protein sequence ID" value="NIA57745.1"/>
    <property type="molecule type" value="Genomic_DNA"/>
</dbReference>
<dbReference type="InterPro" id="IPR037595">
    <property type="entry name" value="RGP_fam"/>
</dbReference>
<keyword evidence="2" id="KW-0333">Golgi apparatus</keyword>
<evidence type="ECO:0008006" key="5">
    <source>
        <dbReference type="Google" id="ProtNLM"/>
    </source>
</evidence>
<evidence type="ECO:0000313" key="3">
    <source>
        <dbReference type="EMBL" id="NIA57745.1"/>
    </source>
</evidence>